<dbReference type="CDD" id="cd16663">
    <property type="entry name" value="RING-Ubox_PPIL2"/>
    <property type="match status" value="1"/>
</dbReference>
<comment type="similarity">
    <text evidence="3">Belongs to the cyclophilin-type PPIase family. PPIL2 subfamily.</text>
</comment>
<dbReference type="HOGENOM" id="CLU_105173_0_0_1"/>
<keyword evidence="6" id="KW-0833">Ubl conjugation pathway</keyword>
<gene>
    <name evidence="9" type="ORF">CAPTEDRAFT_119317</name>
</gene>
<dbReference type="EMBL" id="KB294022">
    <property type="protein sequence ID" value="ELU15087.1"/>
    <property type="molecule type" value="Genomic_DNA"/>
</dbReference>
<dbReference type="SMART" id="SM00504">
    <property type="entry name" value="Ubox"/>
    <property type="match status" value="1"/>
</dbReference>
<reference evidence="11" key="1">
    <citation type="submission" date="2012-12" db="EMBL/GenBank/DDBJ databases">
        <authorList>
            <person name="Hellsten U."/>
            <person name="Grimwood J."/>
            <person name="Chapman J.A."/>
            <person name="Shapiro H."/>
            <person name="Aerts A."/>
            <person name="Otillar R.P."/>
            <person name="Terry A.Y."/>
            <person name="Boore J.L."/>
            <person name="Simakov O."/>
            <person name="Marletaz F."/>
            <person name="Cho S.-J."/>
            <person name="Edsinger-Gonzales E."/>
            <person name="Havlak P."/>
            <person name="Kuo D.-H."/>
            <person name="Larsson T."/>
            <person name="Lv J."/>
            <person name="Arendt D."/>
            <person name="Savage R."/>
            <person name="Osoegawa K."/>
            <person name="de Jong P."/>
            <person name="Lindberg D.R."/>
            <person name="Seaver E.C."/>
            <person name="Weisblat D.A."/>
            <person name="Putnam N.H."/>
            <person name="Grigoriev I.V."/>
            <person name="Rokhsar D.S."/>
        </authorList>
    </citation>
    <scope>NUCLEOTIDE SEQUENCE</scope>
    <source>
        <strain evidence="11">I ESC-2004</strain>
    </source>
</reference>
<dbReference type="Gene3D" id="3.30.40.10">
    <property type="entry name" value="Zinc/RING finger domain, C3HC4 (zinc finger)"/>
    <property type="match status" value="1"/>
</dbReference>
<accession>R7V9A9</accession>
<dbReference type="OMA" id="SINHEAK"/>
<evidence type="ECO:0000256" key="7">
    <source>
        <dbReference type="ARBA" id="ARBA00023242"/>
    </source>
</evidence>
<evidence type="ECO:0000256" key="6">
    <source>
        <dbReference type="ARBA" id="ARBA00022786"/>
    </source>
</evidence>
<dbReference type="EMBL" id="AMQN01038122">
    <property type="status" value="NOT_ANNOTATED_CDS"/>
    <property type="molecule type" value="Genomic_DNA"/>
</dbReference>
<evidence type="ECO:0000313" key="10">
    <source>
        <dbReference type="EnsemblMetazoa" id="CapteP119317"/>
    </source>
</evidence>
<evidence type="ECO:0000256" key="4">
    <source>
        <dbReference type="ARBA" id="ARBA00012483"/>
    </source>
</evidence>
<reference evidence="9 11" key="2">
    <citation type="journal article" date="2013" name="Nature">
        <title>Insights into bilaterian evolution from three spiralian genomes.</title>
        <authorList>
            <person name="Simakov O."/>
            <person name="Marletaz F."/>
            <person name="Cho S.J."/>
            <person name="Edsinger-Gonzales E."/>
            <person name="Havlak P."/>
            <person name="Hellsten U."/>
            <person name="Kuo D.H."/>
            <person name="Larsson T."/>
            <person name="Lv J."/>
            <person name="Arendt D."/>
            <person name="Savage R."/>
            <person name="Osoegawa K."/>
            <person name="de Jong P."/>
            <person name="Grimwood J."/>
            <person name="Chapman J.A."/>
            <person name="Shapiro H."/>
            <person name="Aerts A."/>
            <person name="Otillar R.P."/>
            <person name="Terry A.Y."/>
            <person name="Boore J.L."/>
            <person name="Grigoriev I.V."/>
            <person name="Lindberg D.R."/>
            <person name="Seaver E.C."/>
            <person name="Weisblat D.A."/>
            <person name="Putnam N.H."/>
            <person name="Rokhsar D.S."/>
        </authorList>
    </citation>
    <scope>NUCLEOTIDE SEQUENCE</scope>
    <source>
        <strain evidence="9 11">I ESC-2004</strain>
    </source>
</reference>
<evidence type="ECO:0000256" key="3">
    <source>
        <dbReference type="ARBA" id="ARBA00007930"/>
    </source>
</evidence>
<dbReference type="InterPro" id="IPR013083">
    <property type="entry name" value="Znf_RING/FYVE/PHD"/>
</dbReference>
<comment type="catalytic activity">
    <reaction evidence="1">
        <text>S-ubiquitinyl-[E2 ubiquitin-conjugating enzyme]-L-cysteine + [acceptor protein]-L-lysine = [E2 ubiquitin-conjugating enzyme]-L-cysteine + N(6)-ubiquitinyl-[acceptor protein]-L-lysine.</text>
        <dbReference type="EC" id="2.3.2.27"/>
    </reaction>
</comment>
<dbReference type="InterPro" id="IPR003613">
    <property type="entry name" value="Ubox_domain"/>
</dbReference>
<sequence>MGKKQHQKDKLYLTCTEWTEFYGGKKKDNKDRSAFKRLPFYCCSLSFQPFEHPYCTAEEGVIFDLVNIVPFLKKYGVNPVSGKKMIAKDLVKLNFHKNITGKFHCPVTFRIFNENTHIVAVRSTGNVYSYEAVERLNIKANFWRDLLNDEPFTRKELITIQDPTSLEKFNLQSFYHLRKKLKVVDEEEEEAKKDSRYHLRHVNSEAASALNELDATYKAPVRLEIIIAVI</sequence>
<dbReference type="OrthoDB" id="30774at2759"/>
<evidence type="ECO:0000256" key="2">
    <source>
        <dbReference type="ARBA" id="ARBA00004123"/>
    </source>
</evidence>
<evidence type="ECO:0000256" key="5">
    <source>
        <dbReference type="ARBA" id="ARBA00022679"/>
    </source>
</evidence>
<dbReference type="Pfam" id="PF04641">
    <property type="entry name" value="Rtf2"/>
    <property type="match status" value="1"/>
</dbReference>
<dbReference type="InterPro" id="IPR026951">
    <property type="entry name" value="PPIL2_U-box_dom"/>
</dbReference>
<keyword evidence="7" id="KW-0539">Nucleus</keyword>
<dbReference type="PANTHER" id="PTHR12775">
    <property type="entry name" value="PROTEIN C20ORF43 HOMOLOG"/>
    <property type="match status" value="1"/>
</dbReference>
<keyword evidence="5" id="KW-0808">Transferase</keyword>
<comment type="subcellular location">
    <subcellularLocation>
        <location evidence="2">Nucleus</location>
    </subcellularLocation>
</comment>
<evidence type="ECO:0000313" key="11">
    <source>
        <dbReference type="Proteomes" id="UP000014760"/>
    </source>
</evidence>
<protein>
    <recommendedName>
        <fullName evidence="4">RING-type E3 ubiquitin transferase</fullName>
        <ecNumber evidence="4">2.3.2.27</ecNumber>
    </recommendedName>
</protein>
<evidence type="ECO:0000313" key="9">
    <source>
        <dbReference type="EMBL" id="ELU15087.1"/>
    </source>
</evidence>
<dbReference type="GO" id="GO:0005634">
    <property type="term" value="C:nucleus"/>
    <property type="evidence" value="ECO:0007669"/>
    <property type="project" value="UniProtKB-SubCell"/>
</dbReference>
<keyword evidence="11" id="KW-1185">Reference proteome</keyword>
<dbReference type="STRING" id="283909.R7V9A9"/>
<proteinExistence type="inferred from homology"/>
<dbReference type="GO" id="GO:0006274">
    <property type="term" value="P:DNA replication termination"/>
    <property type="evidence" value="ECO:0007669"/>
    <property type="project" value="TreeGrafter"/>
</dbReference>
<dbReference type="AlphaFoldDB" id="R7V9A9"/>
<dbReference type="SUPFAM" id="SSF57850">
    <property type="entry name" value="RING/U-box"/>
    <property type="match status" value="1"/>
</dbReference>
<dbReference type="Proteomes" id="UP000014760">
    <property type="component" value="Unassembled WGS sequence"/>
</dbReference>
<dbReference type="PROSITE" id="PS51698">
    <property type="entry name" value="U_BOX"/>
    <property type="match status" value="1"/>
</dbReference>
<dbReference type="PANTHER" id="PTHR12775:SF0">
    <property type="entry name" value="REPLICATION TERMINATION FACTOR 2"/>
    <property type="match status" value="1"/>
</dbReference>
<dbReference type="EC" id="2.3.2.27" evidence="4"/>
<dbReference type="GO" id="GO:0016567">
    <property type="term" value="P:protein ubiquitination"/>
    <property type="evidence" value="ECO:0007669"/>
    <property type="project" value="InterPro"/>
</dbReference>
<evidence type="ECO:0000259" key="8">
    <source>
        <dbReference type="PROSITE" id="PS51698"/>
    </source>
</evidence>
<reference evidence="10" key="3">
    <citation type="submission" date="2015-06" db="UniProtKB">
        <authorList>
            <consortium name="EnsemblMetazoa"/>
        </authorList>
    </citation>
    <scope>IDENTIFICATION</scope>
</reference>
<evidence type="ECO:0000256" key="1">
    <source>
        <dbReference type="ARBA" id="ARBA00000900"/>
    </source>
</evidence>
<dbReference type="FunFam" id="3.30.40.10:FF:000079">
    <property type="entry name" value="Peptidyl-prolyl cis-trans isomerase 2"/>
    <property type="match status" value="1"/>
</dbReference>
<feature type="domain" description="U-box" evidence="8">
    <location>
        <begin position="36"/>
        <end position="110"/>
    </location>
</feature>
<dbReference type="InterPro" id="IPR006735">
    <property type="entry name" value="Rtf2"/>
</dbReference>
<dbReference type="EnsemblMetazoa" id="CapteT119317">
    <property type="protein sequence ID" value="CapteP119317"/>
    <property type="gene ID" value="CapteG119317"/>
</dbReference>
<name>R7V9A9_CAPTE</name>
<organism evidence="9">
    <name type="scientific">Capitella teleta</name>
    <name type="common">Polychaete worm</name>
    <dbReference type="NCBI Taxonomy" id="283909"/>
    <lineage>
        <taxon>Eukaryota</taxon>
        <taxon>Metazoa</taxon>
        <taxon>Spiralia</taxon>
        <taxon>Lophotrochozoa</taxon>
        <taxon>Annelida</taxon>
        <taxon>Polychaeta</taxon>
        <taxon>Sedentaria</taxon>
        <taxon>Scolecida</taxon>
        <taxon>Capitellidae</taxon>
        <taxon>Capitella</taxon>
    </lineage>
</organism>
<dbReference type="GO" id="GO:0061630">
    <property type="term" value="F:ubiquitin protein ligase activity"/>
    <property type="evidence" value="ECO:0007669"/>
    <property type="project" value="UniProtKB-EC"/>
</dbReference>